<feature type="domain" description="Tyr recombinase" evidence="5">
    <location>
        <begin position="158"/>
        <end position="325"/>
    </location>
</feature>
<name>A0A1N7J5R2_9GAMM</name>
<evidence type="ECO:0000313" key="8">
    <source>
        <dbReference type="Proteomes" id="UP000185999"/>
    </source>
</evidence>
<evidence type="ECO:0000256" key="1">
    <source>
        <dbReference type="ARBA" id="ARBA00022908"/>
    </source>
</evidence>
<dbReference type="RefSeq" id="WP_054342827.1">
    <property type="nucleotide sequence ID" value="NZ_FTOE01000001.1"/>
</dbReference>
<protein>
    <submittedName>
        <fullName evidence="7">Site-specific recombinase XerD</fullName>
    </submittedName>
</protein>
<accession>A0A1N7J5R2</accession>
<dbReference type="InterPro" id="IPR057084">
    <property type="entry name" value="Int_N"/>
</dbReference>
<evidence type="ECO:0000256" key="3">
    <source>
        <dbReference type="ARBA" id="ARBA00023172"/>
    </source>
</evidence>
<dbReference type="SUPFAM" id="SSF56349">
    <property type="entry name" value="DNA breaking-rejoining enzymes"/>
    <property type="match status" value="1"/>
</dbReference>
<evidence type="ECO:0000259" key="6">
    <source>
        <dbReference type="PROSITE" id="PS51900"/>
    </source>
</evidence>
<dbReference type="GO" id="GO:0015074">
    <property type="term" value="P:DNA integration"/>
    <property type="evidence" value="ECO:0007669"/>
    <property type="project" value="UniProtKB-KW"/>
</dbReference>
<keyword evidence="8" id="KW-1185">Reference proteome</keyword>
<keyword evidence="1" id="KW-0229">DNA integration</keyword>
<dbReference type="STRING" id="619304.SAMN05421760_101657"/>
<dbReference type="PANTHER" id="PTHR30349:SF93">
    <property type="entry name" value="FELS-2 PROPHAGE PROTEIN"/>
    <property type="match status" value="1"/>
</dbReference>
<dbReference type="InterPro" id="IPR010998">
    <property type="entry name" value="Integrase_recombinase_N"/>
</dbReference>
<evidence type="ECO:0000256" key="4">
    <source>
        <dbReference type="PROSITE-ProRule" id="PRU01248"/>
    </source>
</evidence>
<evidence type="ECO:0000256" key="2">
    <source>
        <dbReference type="ARBA" id="ARBA00023125"/>
    </source>
</evidence>
<dbReference type="InterPro" id="IPR050090">
    <property type="entry name" value="Tyrosine_recombinase_XerCD"/>
</dbReference>
<dbReference type="PROSITE" id="PS51898">
    <property type="entry name" value="TYR_RECOMBINASE"/>
    <property type="match status" value="1"/>
</dbReference>
<dbReference type="InterPro" id="IPR044068">
    <property type="entry name" value="CB"/>
</dbReference>
<proteinExistence type="predicted"/>
<dbReference type="PROSITE" id="PS51900">
    <property type="entry name" value="CB"/>
    <property type="match status" value="1"/>
</dbReference>
<sequence>MIKQKPNGKWLVDIEPVKGKRFRKTFDTKADCKRYETLILSKFTTNNEWVNPNSDKRSLVDIVDLWHQLHGHTLKDGFRRFNALIRLSNDLGNPVASRLTSSMFLMYRKQRINQGLKPKTLNNELIYIRAVFNELIALQQLNYVNPLEKVKPLKVPERELTWLNKDEINELFAAVSQRTGYNLNPHLFLLIEICLSTGARWSEAEGLNASLVKNNQVTFVDTKNGKARTVPISEDLANRLYKHWIEFGPFTSAIGSFRRVLDKTGMTLPEGQATHVLRHSFASHFVMNGGNIVTLQRILGHSSVKTTMRYAHLCPDFLNDAIKYNPMSEVRNME</sequence>
<dbReference type="InterPro" id="IPR013762">
    <property type="entry name" value="Integrase-like_cat_sf"/>
</dbReference>
<gene>
    <name evidence="7" type="ORF">SAMN05421760_101657</name>
</gene>
<dbReference type="Gene3D" id="1.10.443.10">
    <property type="entry name" value="Intergrase catalytic core"/>
    <property type="match status" value="1"/>
</dbReference>
<keyword evidence="3" id="KW-0233">DNA recombination</keyword>
<dbReference type="GO" id="GO:0003677">
    <property type="term" value="F:DNA binding"/>
    <property type="evidence" value="ECO:0007669"/>
    <property type="project" value="UniProtKB-UniRule"/>
</dbReference>
<dbReference type="Pfam" id="PF00589">
    <property type="entry name" value="Phage_integrase"/>
    <property type="match status" value="2"/>
</dbReference>
<evidence type="ECO:0000313" key="7">
    <source>
        <dbReference type="EMBL" id="SIS44703.1"/>
    </source>
</evidence>
<dbReference type="CDD" id="cd00796">
    <property type="entry name" value="INT_Rci_Hp1_C"/>
    <property type="match status" value="1"/>
</dbReference>
<dbReference type="Gene3D" id="1.10.150.130">
    <property type="match status" value="1"/>
</dbReference>
<dbReference type="EMBL" id="FTOE01000001">
    <property type="protein sequence ID" value="SIS44703.1"/>
    <property type="molecule type" value="Genomic_DNA"/>
</dbReference>
<dbReference type="GO" id="GO:0006310">
    <property type="term" value="P:DNA recombination"/>
    <property type="evidence" value="ECO:0007669"/>
    <property type="project" value="UniProtKB-KW"/>
</dbReference>
<dbReference type="Pfam" id="PF24624">
    <property type="entry name" value="Int_N"/>
    <property type="match status" value="1"/>
</dbReference>
<dbReference type="PANTHER" id="PTHR30349">
    <property type="entry name" value="PHAGE INTEGRASE-RELATED"/>
    <property type="match status" value="1"/>
</dbReference>
<dbReference type="Proteomes" id="UP000185999">
    <property type="component" value="Unassembled WGS sequence"/>
</dbReference>
<organism evidence="7 8">
    <name type="scientific">Neptunomonas antarctica</name>
    <dbReference type="NCBI Taxonomy" id="619304"/>
    <lineage>
        <taxon>Bacteria</taxon>
        <taxon>Pseudomonadati</taxon>
        <taxon>Pseudomonadota</taxon>
        <taxon>Gammaproteobacteria</taxon>
        <taxon>Oceanospirillales</taxon>
        <taxon>Oceanospirillaceae</taxon>
        <taxon>Neptunomonas</taxon>
    </lineage>
</organism>
<dbReference type="InterPro" id="IPR002104">
    <property type="entry name" value="Integrase_catalytic"/>
</dbReference>
<dbReference type="InterPro" id="IPR011010">
    <property type="entry name" value="DNA_brk_join_enz"/>
</dbReference>
<dbReference type="OrthoDB" id="9057547at2"/>
<feature type="domain" description="Core-binding (CB)" evidence="6">
    <location>
        <begin position="57"/>
        <end position="136"/>
    </location>
</feature>
<reference evidence="8" key="1">
    <citation type="submission" date="2017-01" db="EMBL/GenBank/DDBJ databases">
        <authorList>
            <person name="Varghese N."/>
            <person name="Submissions S."/>
        </authorList>
    </citation>
    <scope>NUCLEOTIDE SEQUENCE [LARGE SCALE GENOMIC DNA]</scope>
    <source>
        <strain evidence="8">DSM 22306</strain>
    </source>
</reference>
<dbReference type="AlphaFoldDB" id="A0A1N7J5R2"/>
<evidence type="ECO:0000259" key="5">
    <source>
        <dbReference type="PROSITE" id="PS51898"/>
    </source>
</evidence>
<keyword evidence="2 4" id="KW-0238">DNA-binding</keyword>